<dbReference type="GO" id="GO:0003729">
    <property type="term" value="F:mRNA binding"/>
    <property type="evidence" value="ECO:0007669"/>
    <property type="project" value="TreeGrafter"/>
</dbReference>
<dbReference type="Proteomes" id="UP000245207">
    <property type="component" value="Unassembled WGS sequence"/>
</dbReference>
<dbReference type="PANTHER" id="PTHR12789">
    <property type="entry name" value="DENSITY-REGULATED PROTEIN HOMOLOG"/>
    <property type="match status" value="1"/>
</dbReference>
<dbReference type="PANTHER" id="PTHR12789:SF0">
    <property type="entry name" value="DENSITY-REGULATED PROTEIN"/>
    <property type="match status" value="1"/>
</dbReference>
<evidence type="ECO:0000313" key="3">
    <source>
        <dbReference type="EMBL" id="PWA55325.1"/>
    </source>
</evidence>
<evidence type="ECO:0000256" key="1">
    <source>
        <dbReference type="ARBA" id="ARBA00007514"/>
    </source>
</evidence>
<evidence type="ECO:0000259" key="2">
    <source>
        <dbReference type="PROSITE" id="PS50296"/>
    </source>
</evidence>
<dbReference type="Pfam" id="PF01253">
    <property type="entry name" value="SUI1"/>
    <property type="match status" value="1"/>
</dbReference>
<dbReference type="InterPro" id="IPR046447">
    <property type="entry name" value="DENR_C"/>
</dbReference>
<evidence type="ECO:0000313" key="4">
    <source>
        <dbReference type="Proteomes" id="UP000245207"/>
    </source>
</evidence>
<dbReference type="PROSITE" id="PS50296">
    <property type="entry name" value="SUI1"/>
    <property type="match status" value="1"/>
</dbReference>
<comment type="similarity">
    <text evidence="1">Belongs to the DENR family.</text>
</comment>
<dbReference type="InterPro" id="IPR036877">
    <property type="entry name" value="SUI1_dom_sf"/>
</dbReference>
<dbReference type="GO" id="GO:0001731">
    <property type="term" value="P:formation of translation preinitiation complex"/>
    <property type="evidence" value="ECO:0007669"/>
    <property type="project" value="TreeGrafter"/>
</dbReference>
<feature type="domain" description="SUI1" evidence="2">
    <location>
        <begin position="32"/>
        <end position="103"/>
    </location>
</feature>
<comment type="caution">
    <text evidence="3">The sequence shown here is derived from an EMBL/GenBank/DDBJ whole genome shotgun (WGS) entry which is preliminary data.</text>
</comment>
<dbReference type="InterPro" id="IPR050318">
    <property type="entry name" value="DENR/SUI1_TIF"/>
</dbReference>
<sequence>MWEIMHFCGNTLYVGMILFNTTFIMKVGETEVIIEKVTRNKRKSITTLKGLDLFGIKLSDASKKLGKKFATGASVVKGPTEKDQIDVQGDIAYDIVEFITHTWPDILKVRGLEAKGTRHNPSPSMHKNGGKVVQQEDRAPLYNGLAPLLVGAACSQDNPDGTGYSFANDKEICIKAAWQAHQGHLYHFLGNKTTSSLESVQAVILPPSHLKLELSLVADAFLIPGTIFMSLLSRVLFGVGKAFNGTKVIGAGIAYLIVAVNSDVTVKSHYEIVTLTSAASIGKALIGTKATLKEVWNISTVKVKIMRAKSKVRIGGFKIMSTETTQYN</sequence>
<proteinExistence type="inferred from homology"/>
<name>A0A2U1M232_ARTAN</name>
<protein>
    <submittedName>
        <fullName evidence="3">Density-regulated protein DRP1</fullName>
    </submittedName>
</protein>
<dbReference type="EMBL" id="PKPP01006786">
    <property type="protein sequence ID" value="PWA55325.1"/>
    <property type="molecule type" value="Genomic_DNA"/>
</dbReference>
<gene>
    <name evidence="3" type="ORF">CTI12_AA426310</name>
</gene>
<dbReference type="AlphaFoldDB" id="A0A2U1M232"/>
<dbReference type="Gene3D" id="3.30.780.10">
    <property type="entry name" value="SUI1-like domain"/>
    <property type="match status" value="1"/>
</dbReference>
<dbReference type="STRING" id="35608.A0A2U1M232"/>
<keyword evidence="4" id="KW-1185">Reference proteome</keyword>
<dbReference type="SUPFAM" id="SSF55159">
    <property type="entry name" value="eIF1-like"/>
    <property type="match status" value="1"/>
</dbReference>
<dbReference type="InterPro" id="IPR001950">
    <property type="entry name" value="SUI1"/>
</dbReference>
<reference evidence="3 4" key="1">
    <citation type="journal article" date="2018" name="Mol. Plant">
        <title>The genome of Artemisia annua provides insight into the evolution of Asteraceae family and artemisinin biosynthesis.</title>
        <authorList>
            <person name="Shen Q."/>
            <person name="Zhang L."/>
            <person name="Liao Z."/>
            <person name="Wang S."/>
            <person name="Yan T."/>
            <person name="Shi P."/>
            <person name="Liu M."/>
            <person name="Fu X."/>
            <person name="Pan Q."/>
            <person name="Wang Y."/>
            <person name="Lv Z."/>
            <person name="Lu X."/>
            <person name="Zhang F."/>
            <person name="Jiang W."/>
            <person name="Ma Y."/>
            <person name="Chen M."/>
            <person name="Hao X."/>
            <person name="Li L."/>
            <person name="Tang Y."/>
            <person name="Lv G."/>
            <person name="Zhou Y."/>
            <person name="Sun X."/>
            <person name="Brodelius P.E."/>
            <person name="Rose J.K.C."/>
            <person name="Tang K."/>
        </authorList>
    </citation>
    <scope>NUCLEOTIDE SEQUENCE [LARGE SCALE GENOMIC DNA]</scope>
    <source>
        <strain evidence="4">cv. Huhao1</strain>
        <tissue evidence="3">Leaf</tissue>
    </source>
</reference>
<dbReference type="GO" id="GO:0002188">
    <property type="term" value="P:translation reinitiation"/>
    <property type="evidence" value="ECO:0007669"/>
    <property type="project" value="TreeGrafter"/>
</dbReference>
<dbReference type="CDD" id="cd11607">
    <property type="entry name" value="DENR_C"/>
    <property type="match status" value="1"/>
</dbReference>
<dbReference type="GO" id="GO:0003743">
    <property type="term" value="F:translation initiation factor activity"/>
    <property type="evidence" value="ECO:0007669"/>
    <property type="project" value="InterPro"/>
</dbReference>
<organism evidence="3 4">
    <name type="scientific">Artemisia annua</name>
    <name type="common">Sweet wormwood</name>
    <dbReference type="NCBI Taxonomy" id="35608"/>
    <lineage>
        <taxon>Eukaryota</taxon>
        <taxon>Viridiplantae</taxon>
        <taxon>Streptophyta</taxon>
        <taxon>Embryophyta</taxon>
        <taxon>Tracheophyta</taxon>
        <taxon>Spermatophyta</taxon>
        <taxon>Magnoliopsida</taxon>
        <taxon>eudicotyledons</taxon>
        <taxon>Gunneridae</taxon>
        <taxon>Pentapetalae</taxon>
        <taxon>asterids</taxon>
        <taxon>campanulids</taxon>
        <taxon>Asterales</taxon>
        <taxon>Asteraceae</taxon>
        <taxon>Asteroideae</taxon>
        <taxon>Anthemideae</taxon>
        <taxon>Artemisiinae</taxon>
        <taxon>Artemisia</taxon>
    </lineage>
</organism>
<accession>A0A2U1M232</accession>
<dbReference type="OrthoDB" id="277199at2759"/>